<organism evidence="1 2">
    <name type="scientific">Panagrolaimus sp. ES5</name>
    <dbReference type="NCBI Taxonomy" id="591445"/>
    <lineage>
        <taxon>Eukaryota</taxon>
        <taxon>Metazoa</taxon>
        <taxon>Ecdysozoa</taxon>
        <taxon>Nematoda</taxon>
        <taxon>Chromadorea</taxon>
        <taxon>Rhabditida</taxon>
        <taxon>Tylenchina</taxon>
        <taxon>Panagrolaimomorpha</taxon>
        <taxon>Panagrolaimoidea</taxon>
        <taxon>Panagrolaimidae</taxon>
        <taxon>Panagrolaimus</taxon>
    </lineage>
</organism>
<proteinExistence type="predicted"/>
<dbReference type="WBParaSite" id="ES5_v2.g6844.t1">
    <property type="protein sequence ID" value="ES5_v2.g6844.t1"/>
    <property type="gene ID" value="ES5_v2.g6844"/>
</dbReference>
<reference evidence="2" key="1">
    <citation type="submission" date="2022-11" db="UniProtKB">
        <authorList>
            <consortium name="WormBaseParasite"/>
        </authorList>
    </citation>
    <scope>IDENTIFICATION</scope>
</reference>
<evidence type="ECO:0000313" key="2">
    <source>
        <dbReference type="WBParaSite" id="ES5_v2.g6844.t1"/>
    </source>
</evidence>
<accession>A0AC34GQM3</accession>
<sequence length="553" mass="61916">MLIRRQKFNGLIESIKRYSIKVKCKPEESPLLSLKPTPIQIKADSNALIGETPLTDKFGRFHSYLRISLTEKCNLRCQYCMPLEGVPLTPASHLLTSEEIIRITQAFAELGVDKIRLTGGEPTMRKDLIQIIEGIGNVSGIQQIGMTSNGVALHGKLDKLIQAGLSKLNLSIDTLHEAKYEFLARRPGFKNVWKTIDKAENLFDMLKLNCVVMRQFNLDEVVDFVELTQDRKLDIRFIEFMPFGGNDYALKKFVPYKEMLGKIIEKFGEIERLQDHPNDTSKAYKIKGFKGQFGFITSMSEHFCGTCNRLRVTADGNLKVCLHGNAEVSLRDALRAGTNTEDLQNIIGQAVYKKKAKHADNHINSLFSSLVSSFLFIHIPSINNIRNYSTLTHINQEGKASMVDVSSKVSTTRVALAQSKIKVSPIIMKALKENSIKKGDALSTARIAAIISAKKTSDLIPLCHQIPLSNVQVKFFFDENAVLIFSRVKTTWLTGVEMEALMASSIAALVIYDMCKALGHDMEICETKLIGKLGGKTDHGIVDFEKLRYKNLI</sequence>
<evidence type="ECO:0000313" key="1">
    <source>
        <dbReference type="Proteomes" id="UP000887579"/>
    </source>
</evidence>
<protein>
    <submittedName>
        <fullName evidence="2">Radical SAM core domain-containing protein</fullName>
    </submittedName>
</protein>
<dbReference type="Proteomes" id="UP000887579">
    <property type="component" value="Unplaced"/>
</dbReference>
<name>A0AC34GQM3_9BILA</name>